<keyword evidence="4 11" id="KW-0812">Transmembrane</keyword>
<feature type="binding site" evidence="9">
    <location>
        <position position="158"/>
    </location>
    <ligand>
        <name>UDP-alpha-D-glucose</name>
        <dbReference type="ChEBI" id="CHEBI:58885"/>
    </ligand>
</feature>
<feature type="transmembrane region" description="Helical" evidence="11">
    <location>
        <begin position="29"/>
        <end position="48"/>
    </location>
</feature>
<evidence type="ECO:0000256" key="9">
    <source>
        <dbReference type="PIRSR" id="PIRSR605150-2"/>
    </source>
</evidence>
<dbReference type="Pfam" id="PF03552">
    <property type="entry name" value="Cellulose_synt"/>
    <property type="match status" value="3"/>
</dbReference>
<feature type="binding site" evidence="9">
    <location>
        <position position="128"/>
    </location>
    <ligand>
        <name>UDP-alpha-D-glucose</name>
        <dbReference type="ChEBI" id="CHEBI:58885"/>
    </ligand>
</feature>
<feature type="transmembrane region" description="Helical" evidence="11">
    <location>
        <begin position="534"/>
        <end position="553"/>
    </location>
</feature>
<evidence type="ECO:0000256" key="2">
    <source>
        <dbReference type="ARBA" id="ARBA00022676"/>
    </source>
</evidence>
<proteinExistence type="predicted"/>
<comment type="subcellular location">
    <subcellularLocation>
        <location evidence="1">Endomembrane system</location>
        <topology evidence="1">Multi-pass membrane protein</topology>
    </subcellularLocation>
</comment>
<evidence type="ECO:0000256" key="7">
    <source>
        <dbReference type="ARBA" id="ARBA00023316"/>
    </source>
</evidence>
<evidence type="ECO:0000256" key="10">
    <source>
        <dbReference type="PIRSR" id="PIRSR605150-3"/>
    </source>
</evidence>
<feature type="active site" evidence="8">
    <location>
        <position position="462"/>
    </location>
</feature>
<feature type="binding site" evidence="10">
    <location>
        <position position="320"/>
    </location>
    <ligand>
        <name>Mn(2+)</name>
        <dbReference type="ChEBI" id="CHEBI:29035"/>
    </ligand>
</feature>
<dbReference type="InterPro" id="IPR005150">
    <property type="entry name" value="Cellulose_synth"/>
</dbReference>
<evidence type="ECO:0000256" key="8">
    <source>
        <dbReference type="PIRSR" id="PIRSR605150-1"/>
    </source>
</evidence>
<evidence type="ECO:0000256" key="5">
    <source>
        <dbReference type="ARBA" id="ARBA00022989"/>
    </source>
</evidence>
<keyword evidence="2" id="KW-0328">Glycosyltransferase</keyword>
<evidence type="ECO:0008006" key="14">
    <source>
        <dbReference type="Google" id="ProtNLM"/>
    </source>
</evidence>
<feature type="transmembrane region" description="Helical" evidence="11">
    <location>
        <begin position="772"/>
        <end position="794"/>
    </location>
</feature>
<keyword evidence="3" id="KW-0808">Transferase</keyword>
<evidence type="ECO:0000256" key="3">
    <source>
        <dbReference type="ARBA" id="ARBA00022679"/>
    </source>
</evidence>
<feature type="transmembrane region" description="Helical" evidence="11">
    <location>
        <begin position="573"/>
        <end position="593"/>
    </location>
</feature>
<protein>
    <recommendedName>
        <fullName evidence="14">Cellulose synthase-like protein G3</fullName>
    </recommendedName>
</protein>
<feature type="binding site" evidence="10">
    <location>
        <position position="296"/>
    </location>
    <ligand>
        <name>Mn(2+)</name>
        <dbReference type="ChEBI" id="CHEBI:29035"/>
    </ligand>
</feature>
<evidence type="ECO:0000256" key="6">
    <source>
        <dbReference type="ARBA" id="ARBA00023136"/>
    </source>
</evidence>
<feature type="transmembrane region" description="Helical" evidence="11">
    <location>
        <begin position="1264"/>
        <end position="1284"/>
    </location>
</feature>
<evidence type="ECO:0000313" key="13">
    <source>
        <dbReference type="Proteomes" id="UP001141552"/>
    </source>
</evidence>
<dbReference type="GO" id="GO:0012505">
    <property type="term" value="C:endomembrane system"/>
    <property type="evidence" value="ECO:0007669"/>
    <property type="project" value="UniProtKB-SubCell"/>
</dbReference>
<feature type="active site" evidence="8">
    <location>
        <position position="158"/>
    </location>
</feature>
<dbReference type="InterPro" id="IPR029044">
    <property type="entry name" value="Nucleotide-diphossugar_trans"/>
</dbReference>
<keyword evidence="13" id="KW-1185">Reference proteome</keyword>
<dbReference type="GO" id="GO:0071555">
    <property type="term" value="P:cell wall organization"/>
    <property type="evidence" value="ECO:0007669"/>
    <property type="project" value="UniProtKB-KW"/>
</dbReference>
<feature type="transmembrane region" description="Helical" evidence="11">
    <location>
        <begin position="1304"/>
        <end position="1326"/>
    </location>
</feature>
<reference evidence="12" key="2">
    <citation type="journal article" date="2023" name="Plants (Basel)">
        <title>Annotation of the Turnera subulata (Passifloraceae) Draft Genome Reveals the S-Locus Evolved after the Divergence of Turneroideae from Passifloroideae in a Stepwise Manner.</title>
        <authorList>
            <person name="Henning P.M."/>
            <person name="Roalson E.H."/>
            <person name="Mir W."/>
            <person name="McCubbin A.G."/>
            <person name="Shore J.S."/>
        </authorList>
    </citation>
    <scope>NUCLEOTIDE SEQUENCE</scope>
    <source>
        <strain evidence="12">F60SS</strain>
    </source>
</reference>
<feature type="transmembrane region" description="Helical" evidence="11">
    <location>
        <begin position="1354"/>
        <end position="1374"/>
    </location>
</feature>
<keyword evidence="5 11" id="KW-1133">Transmembrane helix</keyword>
<dbReference type="GO" id="GO:0030244">
    <property type="term" value="P:cellulose biosynthetic process"/>
    <property type="evidence" value="ECO:0007669"/>
    <property type="project" value="InterPro"/>
</dbReference>
<gene>
    <name evidence="12" type="ORF">Tsubulata_032635</name>
</gene>
<dbReference type="EMBL" id="JAKUCV010000014">
    <property type="protein sequence ID" value="KAJ4851579.1"/>
    <property type="molecule type" value="Genomic_DNA"/>
</dbReference>
<dbReference type="PANTHER" id="PTHR13301">
    <property type="entry name" value="X-BOX TRANSCRIPTION FACTOR-RELATED"/>
    <property type="match status" value="1"/>
</dbReference>
<feature type="transmembrane region" description="Helical" evidence="11">
    <location>
        <begin position="732"/>
        <end position="751"/>
    </location>
</feature>
<dbReference type="Proteomes" id="UP001141552">
    <property type="component" value="Unassembled WGS sequence"/>
</dbReference>
<keyword evidence="6 11" id="KW-0472">Membrane</keyword>
<comment type="caution">
    <text evidence="12">The sequence shown here is derived from an EMBL/GenBank/DDBJ whole genome shotgun (WGS) entry which is preliminary data.</text>
</comment>
<evidence type="ECO:0000256" key="11">
    <source>
        <dbReference type="SAM" id="Phobius"/>
    </source>
</evidence>
<feature type="transmembrane region" description="Helical" evidence="11">
    <location>
        <begin position="68"/>
        <end position="85"/>
    </location>
</feature>
<evidence type="ECO:0000256" key="1">
    <source>
        <dbReference type="ARBA" id="ARBA00004127"/>
    </source>
</evidence>
<dbReference type="GO" id="GO:0016020">
    <property type="term" value="C:membrane"/>
    <property type="evidence" value="ECO:0007669"/>
    <property type="project" value="InterPro"/>
</dbReference>
<feature type="transmembrane region" description="Helical" evidence="11">
    <location>
        <begin position="695"/>
        <end position="712"/>
    </location>
</feature>
<dbReference type="Gene3D" id="3.90.550.10">
    <property type="entry name" value="Spore Coat Polysaccharide Biosynthesis Protein SpsA, Chain A"/>
    <property type="match status" value="2"/>
</dbReference>
<dbReference type="OrthoDB" id="72851at2759"/>
<dbReference type="FunFam" id="3.90.550.10:FF:000135">
    <property type="entry name" value="Cellulose synthase-like protein G3"/>
    <property type="match status" value="1"/>
</dbReference>
<dbReference type="GO" id="GO:0016760">
    <property type="term" value="F:cellulose synthase (UDP-forming) activity"/>
    <property type="evidence" value="ECO:0007669"/>
    <property type="project" value="InterPro"/>
</dbReference>
<keyword evidence="7" id="KW-0961">Cell wall biogenesis/degradation</keyword>
<feature type="transmembrane region" description="Helical" evidence="11">
    <location>
        <begin position="814"/>
        <end position="831"/>
    </location>
</feature>
<name>A0A9Q0JRS4_9ROSI</name>
<evidence type="ECO:0000313" key="12">
    <source>
        <dbReference type="EMBL" id="KAJ4851579.1"/>
    </source>
</evidence>
<feature type="transmembrane region" description="Helical" evidence="11">
    <location>
        <begin position="1225"/>
        <end position="1244"/>
    </location>
</feature>
<dbReference type="SUPFAM" id="SSF53448">
    <property type="entry name" value="Nucleotide-diphospho-sugar transferases"/>
    <property type="match status" value="2"/>
</dbReference>
<evidence type="ECO:0000256" key="4">
    <source>
        <dbReference type="ARBA" id="ARBA00022692"/>
    </source>
</evidence>
<accession>A0A9Q0JRS4</accession>
<reference evidence="12" key="1">
    <citation type="submission" date="2022-02" db="EMBL/GenBank/DDBJ databases">
        <authorList>
            <person name="Henning P.M."/>
            <person name="McCubbin A.G."/>
            <person name="Shore J.S."/>
        </authorList>
    </citation>
    <scope>NUCLEOTIDE SEQUENCE</scope>
    <source>
        <strain evidence="12">F60SS</strain>
        <tissue evidence="12">Leaves</tissue>
    </source>
</reference>
<organism evidence="12 13">
    <name type="scientific">Turnera subulata</name>
    <dbReference type="NCBI Taxonomy" id="218843"/>
    <lineage>
        <taxon>Eukaryota</taxon>
        <taxon>Viridiplantae</taxon>
        <taxon>Streptophyta</taxon>
        <taxon>Embryophyta</taxon>
        <taxon>Tracheophyta</taxon>
        <taxon>Spermatophyta</taxon>
        <taxon>Magnoliopsida</taxon>
        <taxon>eudicotyledons</taxon>
        <taxon>Gunneridae</taxon>
        <taxon>Pentapetalae</taxon>
        <taxon>rosids</taxon>
        <taxon>fabids</taxon>
        <taxon>Malpighiales</taxon>
        <taxon>Passifloraceae</taxon>
        <taxon>Turnera</taxon>
    </lineage>
</organism>
<feature type="non-terminal residue" evidence="12">
    <location>
        <position position="1"/>
    </location>
</feature>
<feature type="binding site" evidence="9">
    <location>
        <position position="129"/>
    </location>
    <ligand>
        <name>UDP-alpha-D-glucose</name>
        <dbReference type="ChEBI" id="CHEBI:58885"/>
    </ligand>
</feature>
<sequence length="1388" mass="157391">MEGVKNGITTQPNEDSLLLNMVKPSALTYFNRVFAAAYACAILALFYYHARTLLLSMINSTSPSFGSFSITLFLFISDLVLAFMWTNTQAFRMFPVYRKEFPENLEKAVKRSDFPALDVFICTADPEKEPPMGVVNTALSVMGYDYPAEKLSVFVSDDGGSAFTLFAFMEGAKFAGHWLPFCRENNLVVRSPEIYFQSNHPFSPEAEKIKVMYEGMKVKVERALELGKIDDEYITTQQELAAFNKWATHNFTKQNHPAVVQVLLDNSKDKDFKGDSMPNLIYVSREKRKTSAHHFKAGALNALLRVSATMTNAPIVLTLDCDFYSNDPRTALRVLCYMCDPALQPELGYVQFPQRFQGINKNDIYAGELRRLFTIHPMGMDGLMGPNYVGTGCFFRRRALFGSPSTFVSPEMPEVSPDHAISTPIQSHPISALAHQVASCNYENQTNWGSKIGFRYGSLVEDFYTGYRLQCEGWRSLFCNPERAAFYGDTPVSFIDVLGQQERWAVGLLEVVFHRQNPLRFGVKAMGLLMGLMYSHYALWPISCIPITTYALLPQLALLNNVYTFPKVSEPLFFLYIFLFVGAYAQDCVEFLLNGGTVGRWWSDQRIWQARGVTCYLFGTIEFLLQHLGVSAFGFNVTSKVLDDEQSKKYEQGIFEFGAHSPMFVALTLVAIVNFVSFAYGLAELFRGNNLERQFLQVCLAGFVVVNCLPIYEAMVLRSDKGKLPAKTTITGAVLACAFYVAISLILKFNCLSTTQSNQDNPGLLNMVKPSAFTYFNRVFAAAYDCAILALFYYHARTLLLSMINSTSPSFGSFSITLFLFISDLVLAFMWTNTQAFRMFPVYRKEFPENLEKAVKRSDFPALDVFICTADPEKEPPMGVVNTALSVMGYDYPAEKLSVFVSDDGGSAFTVFAFMEGAKFAGHWLPFCRENNIVERSPEVYFQSNHPFSPGAEKIKVMYEGMKVKVERALELGKIDDECITTEQERAAFNKWATHNFTKQNHPAVVQIIARTKTLKVIRCQTSSLSQERNARLPPTTSKLEPLMLWYTLSQLFNHNAPMILTLDCDFHSNDPKTPLRALCYMCDPAIQPKLGYVQFPQRFQGINRNDIYAGKLRRLLAIQVRGLDGLIGPNYMGTGCFFRRRIGFRYGSLVEDFYTGYWLHCEGWRSVFCNPERAAFYGETPVIFFDVLDQQKRWAVGLLEVVFHRHNPLTFGVKAMGLLMGLMYSFYSFWSLWCIPITTYALLPHLALLNNVYVFPKVSEPLFFLYVFLFLGAYSQDFVEFILSGGTVGRWWSDQRFWLIRGVTCYLFGTIEFLLQHLGVSAFGFNVTSKVLDDEQSKKYEQGIFEFGAHSPMFVALTLVAIINFVSFAYGLAQVFRSDNLERSFLQ</sequence>
<feature type="transmembrane region" description="Helical" evidence="11">
    <location>
        <begin position="663"/>
        <end position="683"/>
    </location>
</feature>